<proteinExistence type="predicted"/>
<reference evidence="1" key="2">
    <citation type="journal article" date="2015" name="Fish Shellfish Immunol.">
        <title>Early steps in the European eel (Anguilla anguilla)-Vibrio vulnificus interaction in the gills: Role of the RtxA13 toxin.</title>
        <authorList>
            <person name="Callol A."/>
            <person name="Pajuelo D."/>
            <person name="Ebbesson L."/>
            <person name="Teles M."/>
            <person name="MacKenzie S."/>
            <person name="Amaro C."/>
        </authorList>
    </citation>
    <scope>NUCLEOTIDE SEQUENCE</scope>
</reference>
<dbReference type="EMBL" id="GBXM01096762">
    <property type="protein sequence ID" value="JAH11815.1"/>
    <property type="molecule type" value="Transcribed_RNA"/>
</dbReference>
<accession>A0A0E9Q667</accession>
<protein>
    <submittedName>
        <fullName evidence="1">Uncharacterized protein</fullName>
    </submittedName>
</protein>
<organism evidence="1">
    <name type="scientific">Anguilla anguilla</name>
    <name type="common">European freshwater eel</name>
    <name type="synonym">Muraena anguilla</name>
    <dbReference type="NCBI Taxonomy" id="7936"/>
    <lineage>
        <taxon>Eukaryota</taxon>
        <taxon>Metazoa</taxon>
        <taxon>Chordata</taxon>
        <taxon>Craniata</taxon>
        <taxon>Vertebrata</taxon>
        <taxon>Euteleostomi</taxon>
        <taxon>Actinopterygii</taxon>
        <taxon>Neopterygii</taxon>
        <taxon>Teleostei</taxon>
        <taxon>Anguilliformes</taxon>
        <taxon>Anguillidae</taxon>
        <taxon>Anguilla</taxon>
    </lineage>
</organism>
<dbReference type="AlphaFoldDB" id="A0A0E9Q667"/>
<reference evidence="1" key="1">
    <citation type="submission" date="2014-11" db="EMBL/GenBank/DDBJ databases">
        <authorList>
            <person name="Amaro Gonzalez C."/>
        </authorList>
    </citation>
    <scope>NUCLEOTIDE SEQUENCE</scope>
</reference>
<sequence>MSAGCFRKQGLTGDIGQRFQG</sequence>
<name>A0A0E9Q667_ANGAN</name>
<evidence type="ECO:0000313" key="1">
    <source>
        <dbReference type="EMBL" id="JAH11815.1"/>
    </source>
</evidence>